<accession>A0A2M8KCQ8</accession>
<reference evidence="4" key="1">
    <citation type="submission" date="2017-09" db="EMBL/GenBank/DDBJ databases">
        <title>Depth-based differentiation of microbial function through sediment-hosted aquifers and enrichment of novel symbionts in the deep terrestrial subsurface.</title>
        <authorList>
            <person name="Probst A.J."/>
            <person name="Ladd B."/>
            <person name="Jarett J.K."/>
            <person name="Geller-Mcgrath D.E."/>
            <person name="Sieber C.M.K."/>
            <person name="Emerson J.B."/>
            <person name="Anantharaman K."/>
            <person name="Thomas B.C."/>
            <person name="Malmstrom R."/>
            <person name="Stieglmeier M."/>
            <person name="Klingl A."/>
            <person name="Woyke T."/>
            <person name="Ryan C.M."/>
            <person name="Banfield J.F."/>
        </authorList>
    </citation>
    <scope>NUCLEOTIDE SEQUENCE [LARGE SCALE GENOMIC DNA]</scope>
</reference>
<dbReference type="PANTHER" id="PTHR34819">
    <property type="entry name" value="LARGE CYSTEINE-RICH PERIPLASMIC PROTEIN OMCB"/>
    <property type="match status" value="1"/>
</dbReference>
<feature type="non-terminal residue" evidence="3">
    <location>
        <position position="1"/>
    </location>
</feature>
<dbReference type="PANTHER" id="PTHR34819:SF3">
    <property type="entry name" value="CELL SURFACE PROTEIN"/>
    <property type="match status" value="1"/>
</dbReference>
<dbReference type="EMBL" id="PFDX01000005">
    <property type="protein sequence ID" value="PJE57711.1"/>
    <property type="molecule type" value="Genomic_DNA"/>
</dbReference>
<keyword evidence="1" id="KW-0812">Transmembrane</keyword>
<keyword evidence="1" id="KW-1133">Transmembrane helix</keyword>
<proteinExistence type="predicted"/>
<comment type="caution">
    <text evidence="3">The sequence shown here is derived from an EMBL/GenBank/DDBJ whole genome shotgun (WGS) entry which is preliminary data.</text>
</comment>
<evidence type="ECO:0000313" key="4">
    <source>
        <dbReference type="Proteomes" id="UP000231648"/>
    </source>
</evidence>
<protein>
    <recommendedName>
        <fullName evidence="2">DUF11 domain-containing protein</fullName>
    </recommendedName>
</protein>
<organism evidence="3 4">
    <name type="scientific">Candidatus Portnoybacteria bacterium CG10_big_fil_rev_8_21_14_0_10_38_18</name>
    <dbReference type="NCBI Taxonomy" id="1974813"/>
    <lineage>
        <taxon>Bacteria</taxon>
        <taxon>Candidatus Portnoyibacteriota</taxon>
    </lineage>
</organism>
<keyword evidence="1" id="KW-0472">Membrane</keyword>
<dbReference type="NCBIfam" id="TIGR01451">
    <property type="entry name" value="B_ant_repeat"/>
    <property type="match status" value="3"/>
</dbReference>
<dbReference type="InterPro" id="IPR001434">
    <property type="entry name" value="OmcB-like_DUF11"/>
</dbReference>
<feature type="transmembrane region" description="Helical" evidence="1">
    <location>
        <begin position="477"/>
        <end position="498"/>
    </location>
</feature>
<evidence type="ECO:0000259" key="2">
    <source>
        <dbReference type="Pfam" id="PF01345"/>
    </source>
</evidence>
<name>A0A2M8KCQ8_9BACT</name>
<sequence length="542" mass="59210">ISNSIPSGSIEIKNRAVIDSSETNSQYSNYVSTMVSSSLGLSIDKLARNITTSSGTLSSVDARPGDEIEFSLIVRSSGSNSVTNVKVWDNLPNRLTYINGSTTIDGYSHGDGIVSGGIYIGDFSSQQTKTVKFRAKIAEASMFNIGVTSLTNYAYANAVGVATIYDTATVEVKKDSGCSPSLQINKQVRNITQNSDYWADAVFANPSDEIEILIRITSVGNETADNSKVRDQLPVKLNYISGSTTINGAYKEDGIIYNNGISLGNLYVGNSKEIKFKAKLSSASEFGSSSITLTNYAYAWADKTCSEINDSAQIIVNKQQAQNYGLSITKLGRNLSRNQVEWQDSFFASPSEEVEFSIQVSNFGNTNLNNVKIWDTPPINTLIISGSTTINGVSWGGDVVGSGLVLWTLGQGETKTIEFKIKIASADNFGAGSTTLINMVYASADNVSQISDQASVIIYRSGQVLGAGTVKTGVNSMSLMVLIIVISCFITFFIYCRLRENKLLEILASKKESKFYKALIRFYFKVKYLFVIRMMRFKRVYW</sequence>
<evidence type="ECO:0000313" key="3">
    <source>
        <dbReference type="EMBL" id="PJE57711.1"/>
    </source>
</evidence>
<feature type="domain" description="DUF11" evidence="2">
    <location>
        <begin position="57"/>
        <end position="145"/>
    </location>
</feature>
<dbReference type="Proteomes" id="UP000231648">
    <property type="component" value="Unassembled WGS sequence"/>
</dbReference>
<gene>
    <name evidence="3" type="ORF">COU82_00445</name>
</gene>
<dbReference type="AlphaFoldDB" id="A0A2M8KCQ8"/>
<dbReference type="Gene3D" id="2.60.40.10">
    <property type="entry name" value="Immunoglobulins"/>
    <property type="match status" value="1"/>
</dbReference>
<dbReference type="InterPro" id="IPR013783">
    <property type="entry name" value="Ig-like_fold"/>
</dbReference>
<dbReference type="InterPro" id="IPR051172">
    <property type="entry name" value="Chlamydia_OmcB"/>
</dbReference>
<feature type="domain" description="DUF11" evidence="2">
    <location>
        <begin position="204"/>
        <end position="299"/>
    </location>
</feature>
<dbReference type="Pfam" id="PF01345">
    <property type="entry name" value="DUF11"/>
    <property type="match status" value="2"/>
</dbReference>
<evidence type="ECO:0000256" key="1">
    <source>
        <dbReference type="SAM" id="Phobius"/>
    </source>
</evidence>
<dbReference type="InterPro" id="IPR047589">
    <property type="entry name" value="DUF11_rpt"/>
</dbReference>